<name>A0A7C1DP19_UNCKA</name>
<evidence type="ECO:0000313" key="7">
    <source>
        <dbReference type="EMBL" id="HDQ88608.1"/>
    </source>
</evidence>
<dbReference type="SMART" id="SM00316">
    <property type="entry name" value="S1"/>
    <property type="match status" value="1"/>
</dbReference>
<dbReference type="InterPro" id="IPR036456">
    <property type="entry name" value="PNPase_PH_RNA-bd_sf"/>
</dbReference>
<dbReference type="NCBIfam" id="NF008805">
    <property type="entry name" value="PRK11824.1"/>
    <property type="match status" value="1"/>
</dbReference>
<dbReference type="SUPFAM" id="SSF55666">
    <property type="entry name" value="Ribonuclease PH domain 2-like"/>
    <property type="match status" value="2"/>
</dbReference>
<sequence>MNKYAKKEIDFAGRKLVLETGKLAGQANMSVQVTYGESVVLTTAVSGGLNPELDYFPLSINYEERLYASGLIKSSRFVKREGRPTDEATIIRRLIDHAVRPLFPSDYKDEVQVVNTVLSLDPASDPRFLSMIGTSVALTASNIPWEGPIVSAIVGYVIDEYVLNPSKEELEKSRLNLMVSFVGKDLKYLAMEAEADILPEEVVLGGIEFARNRLEVLVDMILEFAAEVNPEGKKYEYVSQALSEELIADVKSVIGDRIEEMIYGGFKTNHEFHEYRDSLLEEVYTAFEGKYKKTDMAKSFEEIEKDILQTNLVKEEKRPDGRGLKEVRNIACEVSVLPRTHGSALFSRGVTQVLTVATLGSPNMELIMQDMYGEDTKRYMHFYNFPPYSVGETGRMGGAGGREIGHGMLAERALKPVIPSQEKFPYTILLMSETLSSSGSSSMAATCGSTLSLMDAGVPITDMVAGVGIGLMATDDFSEYKVITDLAYREDAFGLLDFKMTGTRTGVTAIQCDMKAKGIPMDLLVKIFEQSKEGRLHVLDEMQKVISTPNVEVSKYAPKSDAIKIDPDKIGTVIGSGGKTIKELQESTNTEVNIDEDGTVTVTGIEKANVTLALERIVALVKDIERGEIYEGVVEEVVDFGAFVEILPGKNGLLHVSEISHDYVENVRDYLKAGDKVRVKVLDVDRGKVSLSKKALEEKPSSRHP</sequence>
<keyword evidence="3 5" id="KW-0548">Nucleotidyltransferase</keyword>
<dbReference type="PANTHER" id="PTHR11252:SF0">
    <property type="entry name" value="POLYRIBONUCLEOTIDE NUCLEOTIDYLTRANSFERASE 1, MITOCHONDRIAL"/>
    <property type="match status" value="1"/>
</dbReference>
<dbReference type="PANTHER" id="PTHR11252">
    <property type="entry name" value="POLYRIBONUCLEOTIDE NUCLEOTIDYLTRANSFERASE"/>
    <property type="match status" value="1"/>
</dbReference>
<dbReference type="FunFam" id="3.30.1370.10:FF:000001">
    <property type="entry name" value="Polyribonucleotide nucleotidyltransferase"/>
    <property type="match status" value="1"/>
</dbReference>
<dbReference type="Proteomes" id="UP000886066">
    <property type="component" value="Unassembled WGS sequence"/>
</dbReference>
<dbReference type="FunFam" id="3.30.230.70:FF:000001">
    <property type="entry name" value="Polyribonucleotide nucleotidyltransferase"/>
    <property type="match status" value="1"/>
</dbReference>
<dbReference type="PROSITE" id="PS50126">
    <property type="entry name" value="S1"/>
    <property type="match status" value="1"/>
</dbReference>
<dbReference type="GO" id="GO:0006396">
    <property type="term" value="P:RNA processing"/>
    <property type="evidence" value="ECO:0007669"/>
    <property type="project" value="InterPro"/>
</dbReference>
<dbReference type="InterPro" id="IPR004088">
    <property type="entry name" value="KH_dom_type_1"/>
</dbReference>
<comment type="catalytic activity">
    <reaction evidence="5">
        <text>RNA(n+1) + phosphate = RNA(n) + a ribonucleoside 5'-diphosphate</text>
        <dbReference type="Rhea" id="RHEA:22096"/>
        <dbReference type="Rhea" id="RHEA-COMP:14527"/>
        <dbReference type="Rhea" id="RHEA-COMP:17342"/>
        <dbReference type="ChEBI" id="CHEBI:43474"/>
        <dbReference type="ChEBI" id="CHEBI:57930"/>
        <dbReference type="ChEBI" id="CHEBI:140395"/>
        <dbReference type="EC" id="2.7.7.8"/>
    </reaction>
</comment>
<evidence type="ECO:0000256" key="4">
    <source>
        <dbReference type="ARBA" id="ARBA00022884"/>
    </source>
</evidence>
<dbReference type="GO" id="GO:0000175">
    <property type="term" value="F:3'-5'-RNA exonuclease activity"/>
    <property type="evidence" value="ECO:0007669"/>
    <property type="project" value="TreeGrafter"/>
</dbReference>
<dbReference type="InterPro" id="IPR003029">
    <property type="entry name" value="S1_domain"/>
</dbReference>
<keyword evidence="5" id="KW-0479">Metal-binding</keyword>
<dbReference type="Pfam" id="PF00013">
    <property type="entry name" value="KH_1"/>
    <property type="match status" value="1"/>
</dbReference>
<dbReference type="SUPFAM" id="SSF54211">
    <property type="entry name" value="Ribosomal protein S5 domain 2-like"/>
    <property type="match status" value="2"/>
</dbReference>
<feature type="binding site" evidence="5">
    <location>
        <position position="497"/>
    </location>
    <ligand>
        <name>Mg(2+)</name>
        <dbReference type="ChEBI" id="CHEBI:18420"/>
    </ligand>
</feature>
<proteinExistence type="inferred from homology"/>
<dbReference type="CDD" id="cd04472">
    <property type="entry name" value="S1_PNPase"/>
    <property type="match status" value="1"/>
</dbReference>
<dbReference type="HAMAP" id="MF_01595">
    <property type="entry name" value="PNPase"/>
    <property type="match status" value="1"/>
</dbReference>
<dbReference type="CDD" id="cd02393">
    <property type="entry name" value="KH-I_PNPase"/>
    <property type="match status" value="1"/>
</dbReference>
<evidence type="ECO:0000256" key="1">
    <source>
        <dbReference type="ARBA" id="ARBA00007404"/>
    </source>
</evidence>
<comment type="similarity">
    <text evidence="1 5">Belongs to the polyribonucleotide nucleotidyltransferase family.</text>
</comment>
<dbReference type="EC" id="2.7.7.8" evidence="5"/>
<dbReference type="InterPro" id="IPR015847">
    <property type="entry name" value="ExoRNase_PH_dom2"/>
</dbReference>
<keyword evidence="4 5" id="KW-0694">RNA-binding</keyword>
<evidence type="ECO:0000256" key="2">
    <source>
        <dbReference type="ARBA" id="ARBA00022679"/>
    </source>
</evidence>
<evidence type="ECO:0000256" key="3">
    <source>
        <dbReference type="ARBA" id="ARBA00022695"/>
    </source>
</evidence>
<organism evidence="7">
    <name type="scientific">candidate division WWE3 bacterium</name>
    <dbReference type="NCBI Taxonomy" id="2053526"/>
    <lineage>
        <taxon>Bacteria</taxon>
        <taxon>Katanobacteria</taxon>
    </lineage>
</organism>
<dbReference type="PIRSF" id="PIRSF005499">
    <property type="entry name" value="PNPase"/>
    <property type="match status" value="1"/>
</dbReference>
<dbReference type="Gene3D" id="2.40.50.140">
    <property type="entry name" value="Nucleic acid-binding proteins"/>
    <property type="match status" value="1"/>
</dbReference>
<dbReference type="Pfam" id="PF01138">
    <property type="entry name" value="RNase_PH"/>
    <property type="match status" value="2"/>
</dbReference>
<dbReference type="Pfam" id="PF00575">
    <property type="entry name" value="S1"/>
    <property type="match status" value="1"/>
</dbReference>
<evidence type="ECO:0000256" key="5">
    <source>
        <dbReference type="HAMAP-Rule" id="MF_01595"/>
    </source>
</evidence>
<dbReference type="GO" id="GO:0000287">
    <property type="term" value="F:magnesium ion binding"/>
    <property type="evidence" value="ECO:0007669"/>
    <property type="project" value="UniProtKB-UniRule"/>
</dbReference>
<dbReference type="PROSITE" id="PS50084">
    <property type="entry name" value="KH_TYPE_1"/>
    <property type="match status" value="1"/>
</dbReference>
<dbReference type="InterPro" id="IPR012340">
    <property type="entry name" value="NA-bd_OB-fold"/>
</dbReference>
<keyword evidence="5" id="KW-0460">Magnesium</keyword>
<dbReference type="InterPro" id="IPR004087">
    <property type="entry name" value="KH_dom"/>
</dbReference>
<evidence type="ECO:0000259" key="6">
    <source>
        <dbReference type="PROSITE" id="PS50126"/>
    </source>
</evidence>
<keyword evidence="5" id="KW-0963">Cytoplasm</keyword>
<dbReference type="CDD" id="cd11364">
    <property type="entry name" value="RNase_PH_PNPase_2"/>
    <property type="match status" value="1"/>
</dbReference>
<dbReference type="SUPFAM" id="SSF46915">
    <property type="entry name" value="Polynucleotide phosphorylase/guanosine pentaphosphate synthase (PNPase/GPSI), domain 3"/>
    <property type="match status" value="1"/>
</dbReference>
<dbReference type="SMART" id="SM00322">
    <property type="entry name" value="KH"/>
    <property type="match status" value="1"/>
</dbReference>
<dbReference type="Gene3D" id="3.30.1370.10">
    <property type="entry name" value="K Homology domain, type 1"/>
    <property type="match status" value="1"/>
</dbReference>
<dbReference type="SUPFAM" id="SSF54791">
    <property type="entry name" value="Eukaryotic type KH-domain (KH-domain type I)"/>
    <property type="match status" value="1"/>
</dbReference>
<comment type="subcellular location">
    <subcellularLocation>
        <location evidence="5">Cytoplasm</location>
    </subcellularLocation>
</comment>
<accession>A0A7C1DP19</accession>
<comment type="cofactor">
    <cofactor evidence="5">
        <name>Mg(2+)</name>
        <dbReference type="ChEBI" id="CHEBI:18420"/>
    </cofactor>
</comment>
<dbReference type="InterPro" id="IPR036345">
    <property type="entry name" value="ExoRNase_PH_dom2_sf"/>
</dbReference>
<keyword evidence="2 5" id="KW-0808">Transferase</keyword>
<reference evidence="7" key="1">
    <citation type="journal article" date="2020" name="mSystems">
        <title>Genome- and Community-Level Interaction Insights into Carbon Utilization and Element Cycling Functions of Hydrothermarchaeota in Hydrothermal Sediment.</title>
        <authorList>
            <person name="Zhou Z."/>
            <person name="Liu Y."/>
            <person name="Xu W."/>
            <person name="Pan J."/>
            <person name="Luo Z.H."/>
            <person name="Li M."/>
        </authorList>
    </citation>
    <scope>NUCLEOTIDE SEQUENCE [LARGE SCALE GENOMIC DNA]</scope>
    <source>
        <strain evidence="7">SpSt-1219</strain>
    </source>
</reference>
<dbReference type="GO" id="GO:0005829">
    <property type="term" value="C:cytosol"/>
    <property type="evidence" value="ECO:0007669"/>
    <property type="project" value="TreeGrafter"/>
</dbReference>
<dbReference type="Gene3D" id="3.30.230.70">
    <property type="entry name" value="GHMP Kinase, N-terminal domain"/>
    <property type="match status" value="2"/>
</dbReference>
<dbReference type="Pfam" id="PF03725">
    <property type="entry name" value="RNase_PH_C"/>
    <property type="match status" value="1"/>
</dbReference>
<dbReference type="FunFam" id="2.40.50.140:FF:000189">
    <property type="entry name" value="Polyribonucleotide nucleotidyltransferase, putative"/>
    <property type="match status" value="1"/>
</dbReference>
<dbReference type="InterPro" id="IPR012162">
    <property type="entry name" value="PNPase"/>
</dbReference>
<comment type="caution">
    <text evidence="7">The sequence shown here is derived from an EMBL/GenBank/DDBJ whole genome shotgun (WGS) entry which is preliminary data.</text>
</comment>
<dbReference type="GO" id="GO:0006402">
    <property type="term" value="P:mRNA catabolic process"/>
    <property type="evidence" value="ECO:0007669"/>
    <property type="project" value="UniProtKB-UniRule"/>
</dbReference>
<comment type="function">
    <text evidence="5">Involved in mRNA degradation. Catalyzes the phosphorolysis of single-stranded polyribonucleotides processively in the 3'- to 5'-direction.</text>
</comment>
<feature type="binding site" evidence="5">
    <location>
        <position position="491"/>
    </location>
    <ligand>
        <name>Mg(2+)</name>
        <dbReference type="ChEBI" id="CHEBI:18420"/>
    </ligand>
</feature>
<dbReference type="SUPFAM" id="SSF50249">
    <property type="entry name" value="Nucleic acid-binding proteins"/>
    <property type="match status" value="1"/>
</dbReference>
<dbReference type="GO" id="GO:0003723">
    <property type="term" value="F:RNA binding"/>
    <property type="evidence" value="ECO:0007669"/>
    <property type="project" value="UniProtKB-UniRule"/>
</dbReference>
<gene>
    <name evidence="5 7" type="primary">pnp</name>
    <name evidence="7" type="ORF">ENN92_00445</name>
</gene>
<dbReference type="InterPro" id="IPR001247">
    <property type="entry name" value="ExoRNase_PH_dom1"/>
</dbReference>
<dbReference type="InterPro" id="IPR020568">
    <property type="entry name" value="Ribosomal_Su5_D2-typ_SF"/>
</dbReference>
<dbReference type="InterPro" id="IPR036612">
    <property type="entry name" value="KH_dom_type_1_sf"/>
</dbReference>
<feature type="domain" description="S1 motif" evidence="6">
    <location>
        <begin position="627"/>
        <end position="694"/>
    </location>
</feature>
<dbReference type="AlphaFoldDB" id="A0A7C1DP19"/>
<dbReference type="EMBL" id="DSDM01000024">
    <property type="protein sequence ID" value="HDQ88608.1"/>
    <property type="molecule type" value="Genomic_DNA"/>
</dbReference>
<dbReference type="NCBIfam" id="TIGR03591">
    <property type="entry name" value="polynuc_phos"/>
    <property type="match status" value="1"/>
</dbReference>
<protein>
    <recommendedName>
        <fullName evidence="5">Polyribonucleotide nucleotidyltransferase</fullName>
        <ecNumber evidence="5">2.7.7.8</ecNumber>
    </recommendedName>
    <alternativeName>
        <fullName evidence="5">Polynucleotide phosphorylase</fullName>
        <shortName evidence="5">PNPase</shortName>
    </alternativeName>
</protein>
<dbReference type="InterPro" id="IPR027408">
    <property type="entry name" value="PNPase/RNase_PH_dom_sf"/>
</dbReference>
<dbReference type="GO" id="GO:0004654">
    <property type="term" value="F:polyribonucleotide nucleotidyltransferase activity"/>
    <property type="evidence" value="ECO:0007669"/>
    <property type="project" value="UniProtKB-UniRule"/>
</dbReference>